<proteinExistence type="predicted"/>
<dbReference type="EMBL" id="CP086366">
    <property type="protein sequence ID" value="UNI24853.1"/>
    <property type="molecule type" value="Genomic_DNA"/>
</dbReference>
<protein>
    <submittedName>
        <fullName evidence="2">Uncharacterized protein</fullName>
    </submittedName>
</protein>
<name>A0A9Q8QQW5_9HYPO</name>
<dbReference type="GeneID" id="72072514"/>
<gene>
    <name evidence="2" type="ORF">JDV02_010571</name>
</gene>
<evidence type="ECO:0000256" key="1">
    <source>
        <dbReference type="SAM" id="MobiDB-lite"/>
    </source>
</evidence>
<keyword evidence="3" id="KW-1185">Reference proteome</keyword>
<feature type="region of interest" description="Disordered" evidence="1">
    <location>
        <begin position="1"/>
        <end position="63"/>
    </location>
</feature>
<dbReference type="AlphaFoldDB" id="A0A9Q8QQW5"/>
<sequence length="129" mass="14143">MNEDGVEYSDSSESELGYEYDLESEEAESQQPEPPKKWATQSESGTACAMARPSPKPKVRTKDHHIAALRAETRRRIRELIVRLMGATLTLETAATTGAADGVALKIEALECLVQAETLLGDHETQAQE</sequence>
<feature type="compositionally biased region" description="Acidic residues" evidence="1">
    <location>
        <begin position="1"/>
        <end position="28"/>
    </location>
</feature>
<reference evidence="2" key="1">
    <citation type="submission" date="2021-11" db="EMBL/GenBank/DDBJ databases">
        <title>Purpureocillium_takamizusanense_genome.</title>
        <authorList>
            <person name="Nguyen N.-H."/>
        </authorList>
    </citation>
    <scope>NUCLEOTIDE SEQUENCE</scope>
    <source>
        <strain evidence="2">PT3</strain>
    </source>
</reference>
<dbReference type="Proteomes" id="UP000829364">
    <property type="component" value="Chromosome 13"/>
</dbReference>
<dbReference type="RefSeq" id="XP_047848334.1">
    <property type="nucleotide sequence ID" value="XM_047992320.1"/>
</dbReference>
<evidence type="ECO:0000313" key="2">
    <source>
        <dbReference type="EMBL" id="UNI24853.1"/>
    </source>
</evidence>
<dbReference type="KEGG" id="ptkz:JDV02_010571"/>
<organism evidence="2 3">
    <name type="scientific">Purpureocillium takamizusanense</name>
    <dbReference type="NCBI Taxonomy" id="2060973"/>
    <lineage>
        <taxon>Eukaryota</taxon>
        <taxon>Fungi</taxon>
        <taxon>Dikarya</taxon>
        <taxon>Ascomycota</taxon>
        <taxon>Pezizomycotina</taxon>
        <taxon>Sordariomycetes</taxon>
        <taxon>Hypocreomycetidae</taxon>
        <taxon>Hypocreales</taxon>
        <taxon>Ophiocordycipitaceae</taxon>
        <taxon>Purpureocillium</taxon>
    </lineage>
</organism>
<accession>A0A9Q8QQW5</accession>
<evidence type="ECO:0000313" key="3">
    <source>
        <dbReference type="Proteomes" id="UP000829364"/>
    </source>
</evidence>